<reference evidence="2 3" key="1">
    <citation type="journal article" date="2013" name="Curr. Biol.">
        <title>The Genome of the Foraminiferan Reticulomyxa filosa.</title>
        <authorList>
            <person name="Glockner G."/>
            <person name="Hulsmann N."/>
            <person name="Schleicher M."/>
            <person name="Noegel A.A."/>
            <person name="Eichinger L."/>
            <person name="Gallinger C."/>
            <person name="Pawlowski J."/>
            <person name="Sierra R."/>
            <person name="Euteneuer U."/>
            <person name="Pillet L."/>
            <person name="Moustafa A."/>
            <person name="Platzer M."/>
            <person name="Groth M."/>
            <person name="Szafranski K."/>
            <person name="Schliwa M."/>
        </authorList>
    </citation>
    <scope>NUCLEOTIDE SEQUENCE [LARGE SCALE GENOMIC DNA]</scope>
</reference>
<evidence type="ECO:0000259" key="1">
    <source>
        <dbReference type="Pfam" id="PF13640"/>
    </source>
</evidence>
<sequence length="300" mass="34604">MKITCLISKELAITIYFFINLSKNIVVQNDIRHPFMETKYCRRSLIVSVAIKNTVFNTTIFPSTKFSQIIERIYFETNCQPFFFAKGLFVLAVVFVSASQDPLPSLVFQPIFMEGKCLLQRSLKTYLATKFCRSESVQNQVEVLEDSRYFGVEYGISEKIKEEENKNIDEEKQKSLHAKTIEIINYTVGNSLGWHVDVGGTVLTMVIMLSEPNVDFTGEELEFMHSQHLFNSEIQEQGMSDAPPKDSDFYAFRKTLDWHKGDFVVFPITSAHCVKPVLSRHRSTFVIEFKYGIYYGLNPR</sequence>
<dbReference type="OrthoDB" id="422782at2759"/>
<organism evidence="2 3">
    <name type="scientific">Reticulomyxa filosa</name>
    <dbReference type="NCBI Taxonomy" id="46433"/>
    <lineage>
        <taxon>Eukaryota</taxon>
        <taxon>Sar</taxon>
        <taxon>Rhizaria</taxon>
        <taxon>Retaria</taxon>
        <taxon>Foraminifera</taxon>
        <taxon>Monothalamids</taxon>
        <taxon>Reticulomyxidae</taxon>
        <taxon>Reticulomyxa</taxon>
    </lineage>
</organism>
<keyword evidence="3" id="KW-1185">Reference proteome</keyword>
<feature type="domain" description="Prolyl 4-hydroxylase alpha subunit Fe(2+) 2OG dioxygenase" evidence="1">
    <location>
        <begin position="183"/>
        <end position="284"/>
    </location>
</feature>
<name>X6P5N4_RETFI</name>
<comment type="caution">
    <text evidence="2">The sequence shown here is derived from an EMBL/GenBank/DDBJ whole genome shotgun (WGS) entry which is preliminary data.</text>
</comment>
<dbReference type="EMBL" id="ASPP01003436">
    <property type="protein sequence ID" value="ETO33384.1"/>
    <property type="molecule type" value="Genomic_DNA"/>
</dbReference>
<dbReference type="InterPro" id="IPR044862">
    <property type="entry name" value="Pro_4_hyd_alph_FE2OG_OXY"/>
</dbReference>
<proteinExistence type="predicted"/>
<dbReference type="Gene3D" id="2.60.120.620">
    <property type="entry name" value="q2cbj1_9rhob like domain"/>
    <property type="match status" value="1"/>
</dbReference>
<evidence type="ECO:0000313" key="3">
    <source>
        <dbReference type="Proteomes" id="UP000023152"/>
    </source>
</evidence>
<evidence type="ECO:0000313" key="2">
    <source>
        <dbReference type="EMBL" id="ETO33384.1"/>
    </source>
</evidence>
<dbReference type="AlphaFoldDB" id="X6P5N4"/>
<dbReference type="Proteomes" id="UP000023152">
    <property type="component" value="Unassembled WGS sequence"/>
</dbReference>
<protein>
    <recommendedName>
        <fullName evidence="1">Prolyl 4-hydroxylase alpha subunit Fe(2+) 2OG dioxygenase domain-containing protein</fullName>
    </recommendedName>
</protein>
<accession>X6P5N4</accession>
<gene>
    <name evidence="2" type="ORF">RFI_03723</name>
</gene>
<dbReference type="Pfam" id="PF13640">
    <property type="entry name" value="2OG-FeII_Oxy_3"/>
    <property type="match status" value="1"/>
</dbReference>